<accession>C0RCD4</accession>
<dbReference type="Proteomes" id="UP000003481">
    <property type="component" value="Plasmid A14S_lp28-3"/>
</dbReference>
<keyword evidence="1" id="KW-0614">Plasmid</keyword>
<name>C0RCD4_9SPIR</name>
<sequence length="41" mass="4773">MTVLVEPKKLSWDGVKQEAISIIFDFRNSSSLLVFQYPTHF</sequence>
<dbReference type="HOGENOM" id="CLU_3266626_0_0_12"/>
<evidence type="ECO:0000313" key="2">
    <source>
        <dbReference type="Proteomes" id="UP000003481"/>
    </source>
</evidence>
<organism evidence="1 2">
    <name type="scientific">Borreliella spielmanii A14S</name>
    <dbReference type="NCBI Taxonomy" id="498742"/>
    <lineage>
        <taxon>Bacteria</taxon>
        <taxon>Pseudomonadati</taxon>
        <taxon>Spirochaetota</taxon>
        <taxon>Spirochaetia</taxon>
        <taxon>Spirochaetales</taxon>
        <taxon>Borreliaceae</taxon>
        <taxon>Borreliella</taxon>
    </lineage>
</organism>
<evidence type="ECO:0000313" key="1">
    <source>
        <dbReference type="EMBL" id="ACN53419.1"/>
    </source>
</evidence>
<protein>
    <submittedName>
        <fullName evidence="1">Uncharacterized protein</fullName>
    </submittedName>
</protein>
<dbReference type="AlphaFoldDB" id="C0RCD4"/>
<geneLocation type="plasmid" evidence="1 2">
    <name>A14S_lp28-3</name>
</geneLocation>
<reference evidence="1 2" key="1">
    <citation type="journal article" date="2012" name="J. Bacteriol.">
        <title>Whole-Genome Sequences of Borrelia bissettii, Borrelia valaisiana, and Borrelia spielmanii.</title>
        <authorList>
            <person name="Schutzer S.E."/>
            <person name="Fraser-Liggett C.M."/>
            <person name="Qiu W.G."/>
            <person name="Kraiczy P."/>
            <person name="Mongodin E.F."/>
            <person name="Dunn J.J."/>
            <person name="Luft B.J."/>
            <person name="Casjens S.R."/>
        </authorList>
    </citation>
    <scope>NUCLEOTIDE SEQUENCE [LARGE SCALE GENOMIC DNA]</scope>
    <source>
        <strain evidence="1 2">A14S</strain>
        <plasmid evidence="1 2">A14S_lp28-3</plasmid>
    </source>
</reference>
<dbReference type="EMBL" id="CP001471">
    <property type="protein sequence ID" value="ACN53419.1"/>
    <property type="molecule type" value="Genomic_DNA"/>
</dbReference>
<proteinExistence type="predicted"/>
<gene>
    <name evidence="1" type="ORF">BSPA14S_H0008</name>
</gene>